<dbReference type="AlphaFoldDB" id="A0A934ILV4"/>
<dbReference type="EMBL" id="JAEKJA010000001">
    <property type="protein sequence ID" value="MBJ3774637.1"/>
    <property type="molecule type" value="Genomic_DNA"/>
</dbReference>
<evidence type="ECO:0000256" key="1">
    <source>
        <dbReference type="ARBA" id="ARBA00010986"/>
    </source>
</evidence>
<name>A0A934ILV4_9HYPH</name>
<evidence type="ECO:0000313" key="5">
    <source>
        <dbReference type="EMBL" id="MBJ3774637.1"/>
    </source>
</evidence>
<keyword evidence="5" id="KW-0378">Hydrolase</keyword>
<sequence length="387" mass="39074">MSAAGFAGFARPDGRVGTRNHLLVLSVTGLTGPTGRRIAERVRGAVFAGTPYGSGLLGADKAAHLRTLEGLAAHPNAGATLVVGADPPLVEEIAEAALARGTPVAALTLDGAGHDALRLVDDGVRHAARLAKEISAAQRVAAPLSALVLGLECGRSDPSSGLVANPAIGRIADEVVRAGGTAILGETTEWLGAEDRIAARAADPDLARRLVDAVLARERQAVAAGLDLTGTNPSRTNIDGGLTTIEEKSLGAVAKSGESPISGLLAYGEAPAGPGLHLMDAPAYAPESLTGFVAAGATLNLFATGVGNSFGSVLVPTVKITGNPDSARRLGTQIDVDLAAAFTGEETLQEAARRLLEAMRATASGAMTFAEILGDGEEVIARFGASL</sequence>
<dbReference type="GO" id="GO:0019698">
    <property type="term" value="P:D-galacturonate catabolic process"/>
    <property type="evidence" value="ECO:0007669"/>
    <property type="project" value="TreeGrafter"/>
</dbReference>
<dbReference type="Pfam" id="PF04295">
    <property type="entry name" value="GD_AH_second"/>
    <property type="match status" value="1"/>
</dbReference>
<reference evidence="5" key="1">
    <citation type="submission" date="2020-12" db="EMBL/GenBank/DDBJ databases">
        <title>Bacterial taxonomy.</title>
        <authorList>
            <person name="Pan X."/>
        </authorList>
    </citation>
    <scope>NUCLEOTIDE SEQUENCE</scope>
    <source>
        <strain evidence="5">B2012</strain>
    </source>
</reference>
<dbReference type="InterPro" id="IPR048332">
    <property type="entry name" value="GD_AH_C"/>
</dbReference>
<evidence type="ECO:0000256" key="2">
    <source>
        <dbReference type="ARBA" id="ARBA00023239"/>
    </source>
</evidence>
<dbReference type="InterPro" id="IPR007392">
    <property type="entry name" value="GD_AH_second"/>
</dbReference>
<comment type="caution">
    <text evidence="5">The sequence shown here is derived from an EMBL/GenBank/DDBJ whole genome shotgun (WGS) entry which is preliminary data.</text>
</comment>
<keyword evidence="2" id="KW-0456">Lyase</keyword>
<dbReference type="Pfam" id="PF20629">
    <property type="entry name" value="GD_AH_C"/>
    <property type="match status" value="1"/>
</dbReference>
<protein>
    <submittedName>
        <fullName evidence="5">UxaA family hydrolase</fullName>
    </submittedName>
</protein>
<dbReference type="RefSeq" id="WP_198880503.1">
    <property type="nucleotide sequence ID" value="NZ_JAEKJA010000001.1"/>
</dbReference>
<dbReference type="GO" id="GO:0016829">
    <property type="term" value="F:lyase activity"/>
    <property type="evidence" value="ECO:0007669"/>
    <property type="project" value="UniProtKB-KW"/>
</dbReference>
<proteinExistence type="inferred from homology"/>
<feature type="domain" description="D-galactarate/Altronate dehydratase second" evidence="3">
    <location>
        <begin position="8"/>
        <end position="134"/>
    </location>
</feature>
<dbReference type="Proteomes" id="UP000609531">
    <property type="component" value="Unassembled WGS sequence"/>
</dbReference>
<gene>
    <name evidence="5" type="ORF">JCR33_03005</name>
</gene>
<evidence type="ECO:0000313" key="6">
    <source>
        <dbReference type="Proteomes" id="UP000609531"/>
    </source>
</evidence>
<dbReference type="PANTHER" id="PTHR30536:SF5">
    <property type="entry name" value="ALTRONATE DEHYDRATASE"/>
    <property type="match status" value="1"/>
</dbReference>
<organism evidence="5 6">
    <name type="scientific">Acuticoccus mangrovi</name>
    <dbReference type="NCBI Taxonomy" id="2796142"/>
    <lineage>
        <taxon>Bacteria</taxon>
        <taxon>Pseudomonadati</taxon>
        <taxon>Pseudomonadota</taxon>
        <taxon>Alphaproteobacteria</taxon>
        <taxon>Hyphomicrobiales</taxon>
        <taxon>Amorphaceae</taxon>
        <taxon>Acuticoccus</taxon>
    </lineage>
</organism>
<evidence type="ECO:0000259" key="3">
    <source>
        <dbReference type="Pfam" id="PF04295"/>
    </source>
</evidence>
<dbReference type="GO" id="GO:0016787">
    <property type="term" value="F:hydrolase activity"/>
    <property type="evidence" value="ECO:0007669"/>
    <property type="project" value="UniProtKB-KW"/>
</dbReference>
<comment type="similarity">
    <text evidence="1">Belongs to the UxaA family.</text>
</comment>
<dbReference type="PANTHER" id="PTHR30536">
    <property type="entry name" value="ALTRONATE/GALACTARATE DEHYDRATASE"/>
    <property type="match status" value="1"/>
</dbReference>
<dbReference type="InterPro" id="IPR052172">
    <property type="entry name" value="UxaA_altronate/galactarate_dh"/>
</dbReference>
<keyword evidence="6" id="KW-1185">Reference proteome</keyword>
<accession>A0A934ILV4</accession>
<feature type="domain" description="D-galactarate/Altronate dehydratase C-terminal" evidence="4">
    <location>
        <begin position="144"/>
        <end position="384"/>
    </location>
</feature>
<evidence type="ECO:0000259" key="4">
    <source>
        <dbReference type="Pfam" id="PF20629"/>
    </source>
</evidence>